<reference evidence="6 7" key="1">
    <citation type="submission" date="2018-03" db="EMBL/GenBank/DDBJ databases">
        <title>Finding Nemo's genes: A chromosome-scale reference assembly of the genome of the orange clownfish Amphiprion percula.</title>
        <authorList>
            <person name="Lehmann R."/>
        </authorList>
    </citation>
    <scope>NUCLEOTIDE SEQUENCE</scope>
</reference>
<dbReference type="AlphaFoldDB" id="A0A3P8S6S8"/>
<keyword evidence="4" id="KW-0712">Selenocysteine</keyword>
<reference evidence="6" key="2">
    <citation type="submission" date="2025-08" db="UniProtKB">
        <authorList>
            <consortium name="Ensembl"/>
        </authorList>
    </citation>
    <scope>IDENTIFICATION</scope>
</reference>
<evidence type="ECO:0000313" key="7">
    <source>
        <dbReference type="Proteomes" id="UP000265080"/>
    </source>
</evidence>
<dbReference type="InterPro" id="IPR019389">
    <property type="entry name" value="Selenoprotein_T"/>
</dbReference>
<evidence type="ECO:0000256" key="3">
    <source>
        <dbReference type="ARBA" id="ARBA00023284"/>
    </source>
</evidence>
<organism evidence="6 7">
    <name type="scientific">Amphiprion percula</name>
    <name type="common">Orange clownfish</name>
    <name type="synonym">Lutjanus percula</name>
    <dbReference type="NCBI Taxonomy" id="161767"/>
    <lineage>
        <taxon>Eukaryota</taxon>
        <taxon>Metazoa</taxon>
        <taxon>Chordata</taxon>
        <taxon>Craniata</taxon>
        <taxon>Vertebrata</taxon>
        <taxon>Euteleostomi</taxon>
        <taxon>Actinopterygii</taxon>
        <taxon>Neopterygii</taxon>
        <taxon>Teleostei</taxon>
        <taxon>Neoteleostei</taxon>
        <taxon>Acanthomorphata</taxon>
        <taxon>Ovalentaria</taxon>
        <taxon>Pomacentridae</taxon>
        <taxon>Amphiprion</taxon>
    </lineage>
</organism>
<keyword evidence="3 4" id="KW-0676">Redox-active center</keyword>
<dbReference type="GO" id="GO:0004791">
    <property type="term" value="F:thioredoxin-disulfide reductase (NADPH) activity"/>
    <property type="evidence" value="ECO:0007669"/>
    <property type="project" value="TreeGrafter"/>
</dbReference>
<evidence type="ECO:0000256" key="4">
    <source>
        <dbReference type="RuleBase" id="RU362086"/>
    </source>
</evidence>
<feature type="region of interest" description="Disordered" evidence="5">
    <location>
        <begin position="30"/>
        <end position="54"/>
    </location>
</feature>
<evidence type="ECO:0000256" key="1">
    <source>
        <dbReference type="ARBA" id="ARBA00007551"/>
    </source>
</evidence>
<dbReference type="GO" id="GO:0005789">
    <property type="term" value="C:endoplasmic reticulum membrane"/>
    <property type="evidence" value="ECO:0007669"/>
    <property type="project" value="TreeGrafter"/>
</dbReference>
<dbReference type="PANTHER" id="PTHR13544:SF6">
    <property type="entry name" value="SELENOPROTEIN T2"/>
    <property type="match status" value="1"/>
</dbReference>
<dbReference type="PANTHER" id="PTHR13544">
    <property type="entry name" value="SELENOPROTEIN T"/>
    <property type="match status" value="1"/>
</dbReference>
<sequence>MAEYSQAGLLAALLLFTALTVRDVYLGRSSPHRGQQPADRPGHSPDSLPDTEPGRAAKASLYSGPVLRFISGYSKVFQDYSQAISQVYPDIRITGENYPPTPFNVLGNLISYLKLLSILLIVSGQNPFVLLGLDTPRAWTWSQDNKIFSCLMAFFLCNMMETHFLSTGAFEVTLNVPVWSKLQSGYIPNIQEMFQILDNHLKMNQVDHMTFSST</sequence>
<evidence type="ECO:0000313" key="6">
    <source>
        <dbReference type="Ensembl" id="ENSAPEP00000007329.1"/>
    </source>
</evidence>
<dbReference type="SUPFAM" id="SSF52833">
    <property type="entry name" value="Thioredoxin-like"/>
    <property type="match status" value="1"/>
</dbReference>
<feature type="signal peptide" evidence="4">
    <location>
        <begin position="1"/>
        <end position="22"/>
    </location>
</feature>
<comment type="similarity">
    <text evidence="1 4">Belongs to the SelWTH family. Selenoprotein T subfamily.</text>
</comment>
<dbReference type="GeneTree" id="ENSGT00390000011725"/>
<dbReference type="GO" id="GO:0045454">
    <property type="term" value="P:cell redox homeostasis"/>
    <property type="evidence" value="ECO:0007669"/>
    <property type="project" value="TreeGrafter"/>
</dbReference>
<proteinExistence type="inferred from homology"/>
<accession>A0A3P8S6S8</accession>
<evidence type="ECO:0000256" key="2">
    <source>
        <dbReference type="ARBA" id="ARBA00022729"/>
    </source>
</evidence>
<name>A0A3P8S6S8_AMPPE</name>
<dbReference type="InterPro" id="IPR011893">
    <property type="entry name" value="Selenoprotein_Rdx-typ"/>
</dbReference>
<evidence type="ECO:0000256" key="5">
    <source>
        <dbReference type="SAM" id="MobiDB-lite"/>
    </source>
</evidence>
<keyword evidence="2 4" id="KW-0732">Signal</keyword>
<dbReference type="Ensembl" id="ENSAPET00000007545.1">
    <property type="protein sequence ID" value="ENSAPEP00000007329.1"/>
    <property type="gene ID" value="ENSAPEG00000005270.1"/>
</dbReference>
<reference evidence="6" key="3">
    <citation type="submission" date="2025-09" db="UniProtKB">
        <authorList>
            <consortium name="Ensembl"/>
        </authorList>
    </citation>
    <scope>IDENTIFICATION</scope>
</reference>
<dbReference type="STRING" id="161767.ENSAPEP00000007329"/>
<dbReference type="NCBIfam" id="TIGR02174">
    <property type="entry name" value="CXXU_selWTH"/>
    <property type="match status" value="1"/>
</dbReference>
<feature type="chain" id="PRO_5017852781" description="Selenoprotein T" evidence="4">
    <location>
        <begin position="23"/>
        <end position="214"/>
    </location>
</feature>
<dbReference type="InterPro" id="IPR036249">
    <property type="entry name" value="Thioredoxin-like_sf"/>
</dbReference>
<dbReference type="Pfam" id="PF10262">
    <property type="entry name" value="Rdx"/>
    <property type="match status" value="1"/>
</dbReference>
<protein>
    <recommendedName>
        <fullName evidence="4">Selenoprotein T</fullName>
    </recommendedName>
</protein>
<dbReference type="Proteomes" id="UP000265080">
    <property type="component" value="Chromosome 13"/>
</dbReference>
<keyword evidence="7" id="KW-1185">Reference proteome</keyword>